<evidence type="ECO:0000313" key="2">
    <source>
        <dbReference type="EMBL" id="PKA56779.1"/>
    </source>
</evidence>
<name>A0A2I0AMJ7_9ASPA</name>
<evidence type="ECO:0000256" key="1">
    <source>
        <dbReference type="SAM" id="MobiDB-lite"/>
    </source>
</evidence>
<dbReference type="EMBL" id="KZ451969">
    <property type="protein sequence ID" value="PKA56779.1"/>
    <property type="molecule type" value="Genomic_DNA"/>
</dbReference>
<dbReference type="AlphaFoldDB" id="A0A2I0AMJ7"/>
<gene>
    <name evidence="2" type="ORF">AXF42_Ash002082</name>
</gene>
<accession>A0A2I0AMJ7</accession>
<dbReference type="Proteomes" id="UP000236161">
    <property type="component" value="Unassembled WGS sequence"/>
</dbReference>
<proteinExistence type="predicted"/>
<protein>
    <submittedName>
        <fullName evidence="2">Uncharacterized protein</fullName>
    </submittedName>
</protein>
<reference evidence="2 3" key="1">
    <citation type="journal article" date="2017" name="Nature">
        <title>The Apostasia genome and the evolution of orchids.</title>
        <authorList>
            <person name="Zhang G.Q."/>
            <person name="Liu K.W."/>
            <person name="Li Z."/>
            <person name="Lohaus R."/>
            <person name="Hsiao Y.Y."/>
            <person name="Niu S.C."/>
            <person name="Wang J.Y."/>
            <person name="Lin Y.C."/>
            <person name="Xu Q."/>
            <person name="Chen L.J."/>
            <person name="Yoshida K."/>
            <person name="Fujiwara S."/>
            <person name="Wang Z.W."/>
            <person name="Zhang Y.Q."/>
            <person name="Mitsuda N."/>
            <person name="Wang M."/>
            <person name="Liu G.H."/>
            <person name="Pecoraro L."/>
            <person name="Huang H.X."/>
            <person name="Xiao X.J."/>
            <person name="Lin M."/>
            <person name="Wu X.Y."/>
            <person name="Wu W.L."/>
            <person name="Chen Y.Y."/>
            <person name="Chang S.B."/>
            <person name="Sakamoto S."/>
            <person name="Ohme-Takagi M."/>
            <person name="Yagi M."/>
            <person name="Zeng S.J."/>
            <person name="Shen C.Y."/>
            <person name="Yeh C.M."/>
            <person name="Luo Y.B."/>
            <person name="Tsai W.C."/>
            <person name="Van de Peer Y."/>
            <person name="Liu Z.J."/>
        </authorList>
    </citation>
    <scope>NUCLEOTIDE SEQUENCE [LARGE SCALE GENOMIC DNA]</scope>
    <source>
        <strain evidence="3">cv. Shenzhen</strain>
        <tissue evidence="2">Stem</tissue>
    </source>
</reference>
<evidence type="ECO:0000313" key="3">
    <source>
        <dbReference type="Proteomes" id="UP000236161"/>
    </source>
</evidence>
<feature type="region of interest" description="Disordered" evidence="1">
    <location>
        <begin position="162"/>
        <end position="188"/>
    </location>
</feature>
<sequence>MAERKWKAAFGLSKRRAGAPVTDAPLEKKMLEAGAPSGVRSPTARVAGALVQTLESLQGTGSAEAAAVVVVSESPVKSPPKAKELREAVSIGEIASGEELAPGRIMLRDEEFEGFLPGVEVSEEGEGEPSLFVGRSIPLRVPIHASDATLVSEESRGLLGKRLVSTRGEPPLTASGSGGSEAEKVVEERGEVLPAVPSTSLSVGGVWSVLGEECGAPVVP</sequence>
<keyword evidence="3" id="KW-1185">Reference proteome</keyword>
<organism evidence="2 3">
    <name type="scientific">Apostasia shenzhenica</name>
    <dbReference type="NCBI Taxonomy" id="1088818"/>
    <lineage>
        <taxon>Eukaryota</taxon>
        <taxon>Viridiplantae</taxon>
        <taxon>Streptophyta</taxon>
        <taxon>Embryophyta</taxon>
        <taxon>Tracheophyta</taxon>
        <taxon>Spermatophyta</taxon>
        <taxon>Magnoliopsida</taxon>
        <taxon>Liliopsida</taxon>
        <taxon>Asparagales</taxon>
        <taxon>Orchidaceae</taxon>
        <taxon>Apostasioideae</taxon>
        <taxon>Apostasia</taxon>
    </lineage>
</organism>